<dbReference type="SUPFAM" id="SSF54106">
    <property type="entry name" value="LysM domain"/>
    <property type="match status" value="1"/>
</dbReference>
<dbReference type="Pfam" id="PF04773">
    <property type="entry name" value="FecR"/>
    <property type="match status" value="1"/>
</dbReference>
<dbReference type="InterPro" id="IPR016930">
    <property type="entry name" value="UCP029644"/>
</dbReference>
<dbReference type="AlphaFoldDB" id="A0A2L0X3Y5"/>
<reference evidence="1 2" key="1">
    <citation type="submission" date="2019-03" db="EMBL/GenBank/DDBJ databases">
        <title>Comparative insights into the high quality Complete genome sequence of highly metal resistant Cupriavidus metallidurans strain BS1 isolated from a gold-copper mine.</title>
        <authorList>
            <person name="Mazhar H.S."/>
            <person name="Rensing C."/>
        </authorList>
    </citation>
    <scope>NUCLEOTIDE SEQUENCE [LARGE SCALE GENOMIC DNA]</scope>
    <source>
        <strain evidence="1 2">BS1</strain>
    </source>
</reference>
<sequence length="556" mass="58084">MSSRPTLHRATVGGALMSLILSGSALAGPAGTQGKDFIYEVERGDTLIGLATRFMTSTDGWHLLQTLNRVEDPYRLVPGTRIRIPLSQIPVAPSTARVVFVRGQASVDGRPMQTGMALAESARIEIGPNSAATLELSDGTRVSLPAATKLQVRRLRAFARSGLTDTMIGIDKGGADSVVAPKGGGVGRYEISTPLMVTGVRGTRYRVSADDGGSRSEVIEGKVGVGAGARAGSATQVAAGYGVGVSTAGRLSKPTALLPAPVVAALPQPVSSRAVTVRWQAVPGAAGYRAGVARDAALTEWVATTESASPEAVFDDLPDGDLFLAVSALSPQRLAGRNGVQPFKVWRNPPAPFSLMPVPDAVEHGSEVAFRWAAVQDASGYELALAADPEFSQRAETRRENGVEAVRTLAVGQWWWRLRSFDARNQPGPWGDTLKVTVQPAPPVPAPVDNGEELRVRWPADAGAAAATGYVLQMASDPAFSGDVVTFRTTESALSIPRPASGTYFVRVARATGTDVPLASAFSAPQRIDLQSVLRDGQGGVIVTGGAKKGVQLGAQ</sequence>
<proteinExistence type="predicted"/>
<dbReference type="Gene3D" id="2.60.40.10">
    <property type="entry name" value="Immunoglobulins"/>
    <property type="match status" value="2"/>
</dbReference>
<gene>
    <name evidence="1" type="ORF">DDF84_020415</name>
</gene>
<dbReference type="Pfam" id="PF01476">
    <property type="entry name" value="LysM"/>
    <property type="match status" value="1"/>
</dbReference>
<organism evidence="1 2">
    <name type="scientific">Cupriavidus metallidurans</name>
    <dbReference type="NCBI Taxonomy" id="119219"/>
    <lineage>
        <taxon>Bacteria</taxon>
        <taxon>Pseudomonadati</taxon>
        <taxon>Pseudomonadota</taxon>
        <taxon>Betaproteobacteria</taxon>
        <taxon>Burkholderiales</taxon>
        <taxon>Burkholderiaceae</taxon>
        <taxon>Cupriavidus</taxon>
    </lineage>
</organism>
<dbReference type="PANTHER" id="PTHR38731">
    <property type="entry name" value="LIPL45-RELATED LIPOPROTEIN-RELATED"/>
    <property type="match status" value="1"/>
</dbReference>
<evidence type="ECO:0000313" key="2">
    <source>
        <dbReference type="Proteomes" id="UP000253772"/>
    </source>
</evidence>
<dbReference type="InterPro" id="IPR006860">
    <property type="entry name" value="FecR"/>
</dbReference>
<accession>A0A2L0X3Y5</accession>
<dbReference type="Proteomes" id="UP000253772">
    <property type="component" value="Chromosome c2"/>
</dbReference>
<dbReference type="InterPro" id="IPR036779">
    <property type="entry name" value="LysM_dom_sf"/>
</dbReference>
<dbReference type="InterPro" id="IPR018392">
    <property type="entry name" value="LysM"/>
</dbReference>
<protein>
    <submittedName>
        <fullName evidence="1">LysM peptidoglycan-binding domain-containing protein</fullName>
    </submittedName>
</protein>
<dbReference type="RefSeq" id="WP_024570846.1">
    <property type="nucleotide sequence ID" value="NZ_CP026544.1"/>
</dbReference>
<dbReference type="SMART" id="SM00257">
    <property type="entry name" value="LysM"/>
    <property type="match status" value="1"/>
</dbReference>
<dbReference type="Gene3D" id="2.60.120.1440">
    <property type="match status" value="1"/>
</dbReference>
<dbReference type="PROSITE" id="PS51782">
    <property type="entry name" value="LYSM"/>
    <property type="match status" value="1"/>
</dbReference>
<dbReference type="OrthoDB" id="9813091at2"/>
<name>A0A2L0X3Y5_9BURK</name>
<evidence type="ECO:0000313" key="1">
    <source>
        <dbReference type="EMBL" id="QBP12143.1"/>
    </source>
</evidence>
<dbReference type="CDD" id="cd00118">
    <property type="entry name" value="LysM"/>
    <property type="match status" value="1"/>
</dbReference>
<dbReference type="Gene3D" id="3.10.350.10">
    <property type="entry name" value="LysM domain"/>
    <property type="match status" value="1"/>
</dbReference>
<dbReference type="InterPro" id="IPR013783">
    <property type="entry name" value="Ig-like_fold"/>
</dbReference>
<dbReference type="EMBL" id="CP037901">
    <property type="protein sequence ID" value="QBP12143.1"/>
    <property type="molecule type" value="Genomic_DNA"/>
</dbReference>
<dbReference type="PIRSF" id="PIRSF029644">
    <property type="entry name" value="UCP029644"/>
    <property type="match status" value="1"/>
</dbReference>